<comment type="caution">
    <text evidence="1">The sequence shown here is derived from an EMBL/GenBank/DDBJ whole genome shotgun (WGS) entry which is preliminary data.</text>
</comment>
<name>A0A6G4QWG2_9CAUL</name>
<dbReference type="EMBL" id="JAAKGT010000004">
    <property type="protein sequence ID" value="NGM49986.1"/>
    <property type="molecule type" value="Genomic_DNA"/>
</dbReference>
<reference evidence="1" key="1">
    <citation type="submission" date="2020-02" db="EMBL/GenBank/DDBJ databases">
        <authorList>
            <person name="Gao J."/>
            <person name="Sun J."/>
        </authorList>
    </citation>
    <scope>NUCLEOTIDE SEQUENCE</scope>
    <source>
        <strain evidence="1">602-2</strain>
    </source>
</reference>
<dbReference type="RefSeq" id="WP_165258407.1">
    <property type="nucleotide sequence ID" value="NZ_JAAKGT010000004.1"/>
</dbReference>
<sequence>MMRVDGMTGDSDLLGLDDLLSARALLAPAVFDAPIRVLGALLAHGWASFRFGLAAHEDRREVLTAEGWLVGEDEARLRIRDEHPQAEILRLALVEGAAEMAAAIRSPGFGLPPVADLLTLAFETEAGAIRFEARPDAYALPNLWRAPAPRE</sequence>
<dbReference type="AlphaFoldDB" id="A0A6G4QWG2"/>
<accession>A0A6G4QWG2</accession>
<evidence type="ECO:0000313" key="1">
    <source>
        <dbReference type="EMBL" id="NGM49986.1"/>
    </source>
</evidence>
<organism evidence="1">
    <name type="scientific">Caulobacter sp. 602-2</name>
    <dbReference type="NCBI Taxonomy" id="2710887"/>
    <lineage>
        <taxon>Bacteria</taxon>
        <taxon>Pseudomonadati</taxon>
        <taxon>Pseudomonadota</taxon>
        <taxon>Alphaproteobacteria</taxon>
        <taxon>Caulobacterales</taxon>
        <taxon>Caulobacteraceae</taxon>
        <taxon>Caulobacter</taxon>
    </lineage>
</organism>
<gene>
    <name evidence="1" type="ORF">G5B46_10245</name>
</gene>
<protein>
    <submittedName>
        <fullName evidence="1">Uncharacterized protein</fullName>
    </submittedName>
</protein>
<proteinExistence type="predicted"/>